<dbReference type="RefSeq" id="WP_211629616.1">
    <property type="nucleotide sequence ID" value="NZ_CP073100.1"/>
</dbReference>
<evidence type="ECO:0000256" key="3">
    <source>
        <dbReference type="ARBA" id="ARBA00023163"/>
    </source>
</evidence>
<dbReference type="PROSITE" id="PS00041">
    <property type="entry name" value="HTH_ARAC_FAMILY_1"/>
    <property type="match status" value="1"/>
</dbReference>
<dbReference type="PANTHER" id="PTHR30146:SF109">
    <property type="entry name" value="HTH-TYPE TRANSCRIPTIONAL REGULATOR GALS"/>
    <property type="match status" value="1"/>
</dbReference>
<evidence type="ECO:0000256" key="1">
    <source>
        <dbReference type="ARBA" id="ARBA00023015"/>
    </source>
</evidence>
<dbReference type="Gene3D" id="1.10.10.60">
    <property type="entry name" value="Homeodomain-like"/>
    <property type="match status" value="1"/>
</dbReference>
<evidence type="ECO:0000313" key="5">
    <source>
        <dbReference type="EMBL" id="QUE49527.1"/>
    </source>
</evidence>
<dbReference type="Pfam" id="PF13377">
    <property type="entry name" value="Peripla_BP_3"/>
    <property type="match status" value="1"/>
</dbReference>
<dbReference type="SUPFAM" id="SSF53822">
    <property type="entry name" value="Periplasmic binding protein-like I"/>
    <property type="match status" value="1"/>
</dbReference>
<dbReference type="PANTHER" id="PTHR30146">
    <property type="entry name" value="LACI-RELATED TRANSCRIPTIONAL REPRESSOR"/>
    <property type="match status" value="1"/>
</dbReference>
<keyword evidence="6" id="KW-1185">Reference proteome</keyword>
<dbReference type="PROSITE" id="PS01124">
    <property type="entry name" value="HTH_ARAC_FAMILY_2"/>
    <property type="match status" value="1"/>
</dbReference>
<protein>
    <submittedName>
        <fullName evidence="5">Substrate-binding domain-containing protein</fullName>
    </submittedName>
</protein>
<dbReference type="EMBL" id="CP073100">
    <property type="protein sequence ID" value="QUE49527.1"/>
    <property type="molecule type" value="Genomic_DNA"/>
</dbReference>
<evidence type="ECO:0000256" key="2">
    <source>
        <dbReference type="ARBA" id="ARBA00023125"/>
    </source>
</evidence>
<dbReference type="InterPro" id="IPR009057">
    <property type="entry name" value="Homeodomain-like_sf"/>
</dbReference>
<dbReference type="GO" id="GO:0003700">
    <property type="term" value="F:DNA-binding transcription factor activity"/>
    <property type="evidence" value="ECO:0007669"/>
    <property type="project" value="InterPro"/>
</dbReference>
<dbReference type="Gene3D" id="3.40.50.2300">
    <property type="match status" value="2"/>
</dbReference>
<accession>A0A975G572</accession>
<dbReference type="SUPFAM" id="SSF46689">
    <property type="entry name" value="Homeodomain-like"/>
    <property type="match status" value="2"/>
</dbReference>
<sequence>MTALPTPPRPKRVLFVTDFYQEEVLDGIVDHAGPAGWELIANMRFHGKFPGETEADGILAVAIEDRVREWLEKWKGTPVVNIGAPYPGLEGPSVNTDYMEAARTGARHLMELGHTSFAFYSLTDFTESPAIFAAYQNELAKFNLTVTHANFAAVHGRDAIDVPRAERLRWLADQLLALKKPLAVMSDDDRRSLELIAACNMAGLRVPEDVSILGCENRSVECRMARVPLSSVDMNWRGVGRAAAALLERLMVGHPAETDQLQVPTRGVVARASTATFVTESEGITRSILHIRQHFPESMKMKDLAQMAGMTERSFRTEFKRLVGRSPRSEIQRARLASACSLLRDTDLKLDAIAMESGFGTAQKLCEVFAETLGTTPGGWRQKARQI</sequence>
<dbReference type="InterPro" id="IPR028082">
    <property type="entry name" value="Peripla_BP_I"/>
</dbReference>
<dbReference type="Pfam" id="PF12833">
    <property type="entry name" value="HTH_18"/>
    <property type="match status" value="1"/>
</dbReference>
<keyword evidence="3" id="KW-0804">Transcription</keyword>
<dbReference type="SMART" id="SM00342">
    <property type="entry name" value="HTH_ARAC"/>
    <property type="match status" value="1"/>
</dbReference>
<reference evidence="5" key="1">
    <citation type="submission" date="2021-04" db="EMBL/GenBank/DDBJ databases">
        <title>Luteolibacter sp. 32A isolated from the skin of an Anderson's salamander (Ambystoma andersonii).</title>
        <authorList>
            <person name="Spergser J."/>
            <person name="Busse H.-J."/>
        </authorList>
    </citation>
    <scope>NUCLEOTIDE SEQUENCE</scope>
    <source>
        <strain evidence="5">32A</strain>
    </source>
</reference>
<dbReference type="GO" id="GO:0000976">
    <property type="term" value="F:transcription cis-regulatory region binding"/>
    <property type="evidence" value="ECO:0007669"/>
    <property type="project" value="TreeGrafter"/>
</dbReference>
<proteinExistence type="predicted"/>
<keyword evidence="1" id="KW-0805">Transcription regulation</keyword>
<organism evidence="5 6">
    <name type="scientific">Luteolibacter ambystomatis</name>
    <dbReference type="NCBI Taxonomy" id="2824561"/>
    <lineage>
        <taxon>Bacteria</taxon>
        <taxon>Pseudomonadati</taxon>
        <taxon>Verrucomicrobiota</taxon>
        <taxon>Verrucomicrobiia</taxon>
        <taxon>Verrucomicrobiales</taxon>
        <taxon>Verrucomicrobiaceae</taxon>
        <taxon>Luteolibacter</taxon>
    </lineage>
</organism>
<gene>
    <name evidence="5" type="ORF">KBB96_11650</name>
</gene>
<evidence type="ECO:0000259" key="4">
    <source>
        <dbReference type="PROSITE" id="PS01124"/>
    </source>
</evidence>
<dbReference type="InterPro" id="IPR018060">
    <property type="entry name" value="HTH_AraC"/>
</dbReference>
<dbReference type="AlphaFoldDB" id="A0A975G572"/>
<dbReference type="InterPro" id="IPR018062">
    <property type="entry name" value="HTH_AraC-typ_CS"/>
</dbReference>
<name>A0A975G572_9BACT</name>
<dbReference type="KEGG" id="lamb:KBB96_11650"/>
<evidence type="ECO:0000313" key="6">
    <source>
        <dbReference type="Proteomes" id="UP000676169"/>
    </source>
</evidence>
<keyword evidence="2" id="KW-0238">DNA-binding</keyword>
<dbReference type="Proteomes" id="UP000676169">
    <property type="component" value="Chromosome"/>
</dbReference>
<dbReference type="InterPro" id="IPR046335">
    <property type="entry name" value="LacI/GalR-like_sensor"/>
</dbReference>
<feature type="domain" description="HTH araC/xylS-type" evidence="4">
    <location>
        <begin position="285"/>
        <end position="383"/>
    </location>
</feature>